<accession>A0A1F2WTY9</accession>
<dbReference type="InterPro" id="IPR051910">
    <property type="entry name" value="ComF/GntX_DNA_util-trans"/>
</dbReference>
<dbReference type="Gene3D" id="3.40.50.2020">
    <property type="match status" value="1"/>
</dbReference>
<organism evidence="4 5">
    <name type="scientific">Candidatus Solincola sediminis</name>
    <dbReference type="NCBI Taxonomy" id="1797199"/>
    <lineage>
        <taxon>Bacteria</taxon>
        <taxon>Bacillati</taxon>
        <taxon>Actinomycetota</taxon>
        <taxon>Candidatus Geothermincolia</taxon>
        <taxon>Candidatus Geothermincolales</taxon>
        <taxon>Candidatus Geothermincolaceae</taxon>
        <taxon>Candidatus Solincola</taxon>
    </lineage>
</organism>
<dbReference type="Proteomes" id="UP000177876">
    <property type="component" value="Unassembled WGS sequence"/>
</dbReference>
<comment type="similarity">
    <text evidence="1">Belongs to the ComF/GntX family.</text>
</comment>
<dbReference type="CDD" id="cd06223">
    <property type="entry name" value="PRTases_typeI"/>
    <property type="match status" value="1"/>
</dbReference>
<dbReference type="PANTHER" id="PTHR47505:SF1">
    <property type="entry name" value="DNA UTILIZATION PROTEIN YHGH"/>
    <property type="match status" value="1"/>
</dbReference>
<dbReference type="AlphaFoldDB" id="A0A1F2WTY9"/>
<evidence type="ECO:0008006" key="6">
    <source>
        <dbReference type="Google" id="ProtNLM"/>
    </source>
</evidence>
<evidence type="ECO:0000259" key="2">
    <source>
        <dbReference type="Pfam" id="PF00156"/>
    </source>
</evidence>
<proteinExistence type="inferred from homology"/>
<dbReference type="EMBL" id="MELK01000005">
    <property type="protein sequence ID" value="OFW60321.1"/>
    <property type="molecule type" value="Genomic_DNA"/>
</dbReference>
<evidence type="ECO:0000313" key="5">
    <source>
        <dbReference type="Proteomes" id="UP000177876"/>
    </source>
</evidence>
<protein>
    <recommendedName>
        <fullName evidence="6">ComF family protein</fullName>
    </recommendedName>
</protein>
<gene>
    <name evidence="4" type="ORF">A2Y75_11345</name>
</gene>
<dbReference type="STRING" id="1797197.A2Y75_11345"/>
<dbReference type="Pfam" id="PF00156">
    <property type="entry name" value="Pribosyltran"/>
    <property type="match status" value="1"/>
</dbReference>
<dbReference type="InterPro" id="IPR044005">
    <property type="entry name" value="DZR_2"/>
</dbReference>
<comment type="caution">
    <text evidence="4">The sequence shown here is derived from an EMBL/GenBank/DDBJ whole genome shotgun (WGS) entry which is preliminary data.</text>
</comment>
<feature type="domain" description="Double zinc ribbon" evidence="3">
    <location>
        <begin position="7"/>
        <end position="60"/>
    </location>
</feature>
<feature type="domain" description="Phosphoribosyltransferase" evidence="2">
    <location>
        <begin position="178"/>
        <end position="227"/>
    </location>
</feature>
<reference evidence="4 5" key="1">
    <citation type="journal article" date="2016" name="Nat. Commun.">
        <title>Thousands of microbial genomes shed light on interconnected biogeochemical processes in an aquifer system.</title>
        <authorList>
            <person name="Anantharaman K."/>
            <person name="Brown C.T."/>
            <person name="Hug L.A."/>
            <person name="Sharon I."/>
            <person name="Castelle C.J."/>
            <person name="Probst A.J."/>
            <person name="Thomas B.C."/>
            <person name="Singh A."/>
            <person name="Wilkins M.J."/>
            <person name="Karaoz U."/>
            <person name="Brodie E.L."/>
            <person name="Williams K.H."/>
            <person name="Hubbard S.S."/>
            <person name="Banfield J.F."/>
        </authorList>
    </citation>
    <scope>NUCLEOTIDE SEQUENCE [LARGE SCALE GENOMIC DNA]</scope>
</reference>
<evidence type="ECO:0000256" key="1">
    <source>
        <dbReference type="ARBA" id="ARBA00008007"/>
    </source>
</evidence>
<dbReference type="PANTHER" id="PTHR47505">
    <property type="entry name" value="DNA UTILIZATION PROTEIN YHGH"/>
    <property type="match status" value="1"/>
</dbReference>
<evidence type="ECO:0000313" key="4">
    <source>
        <dbReference type="EMBL" id="OFW60321.1"/>
    </source>
</evidence>
<dbReference type="Pfam" id="PF18912">
    <property type="entry name" value="DZR_2"/>
    <property type="match status" value="1"/>
</dbReference>
<sequence length="247" mass="26763">MIKASIYELFFPTRCAGCGVSSGRFLCPECNSVFPLINGPACLRCGKPTIYEVEDCLECRDRIRYLDRTAALAVYEEPMRAAIHKLKYGNGWRLARPLGAMAGVRLAPLLQSSKPVVTFVPMNKRKRRARGYDHAEKLAENIAMSLGLSSARLLLRIRATKAQAGLSHKARRQNVRGAFELVGEPLSGQDIILVDDILTTGYTLSECAGVLKKGGAGEVIACVLARDLISGGPALPSAGQNHPLRGQ</sequence>
<dbReference type="InterPro" id="IPR029057">
    <property type="entry name" value="PRTase-like"/>
</dbReference>
<dbReference type="InterPro" id="IPR000836">
    <property type="entry name" value="PRTase_dom"/>
</dbReference>
<name>A0A1F2WTY9_9ACTN</name>
<dbReference type="SUPFAM" id="SSF53271">
    <property type="entry name" value="PRTase-like"/>
    <property type="match status" value="1"/>
</dbReference>
<evidence type="ECO:0000259" key="3">
    <source>
        <dbReference type="Pfam" id="PF18912"/>
    </source>
</evidence>